<protein>
    <submittedName>
        <fullName evidence="1">Uncharacterized protein</fullName>
    </submittedName>
</protein>
<dbReference type="AlphaFoldDB" id="A0AAD7IXV5"/>
<accession>A0AAD7IXV5</accession>
<sequence>MLQRWLFVHLPRAYLCCNGCGDRGWDGELEVVFLRALSVEGAGRWESRAAFATSVLVSVPISSLSRCAHGGGGCEDDCCWWNDSSRADLGCGVGLYPCASPCNRRIRGLVHVPAPCRRWSGRAPGGPRTRARAWAHSCPIQAQGAGILRLERLESLVRTRAR</sequence>
<name>A0AAD7IXV5_9AGAR</name>
<comment type="caution">
    <text evidence="1">The sequence shown here is derived from an EMBL/GenBank/DDBJ whole genome shotgun (WGS) entry which is preliminary data.</text>
</comment>
<evidence type="ECO:0000313" key="1">
    <source>
        <dbReference type="EMBL" id="KAJ7751606.1"/>
    </source>
</evidence>
<dbReference type="EMBL" id="JARKIB010000061">
    <property type="protein sequence ID" value="KAJ7751606.1"/>
    <property type="molecule type" value="Genomic_DNA"/>
</dbReference>
<dbReference type="Proteomes" id="UP001215598">
    <property type="component" value="Unassembled WGS sequence"/>
</dbReference>
<keyword evidence="2" id="KW-1185">Reference proteome</keyword>
<reference evidence="1" key="1">
    <citation type="submission" date="2023-03" db="EMBL/GenBank/DDBJ databases">
        <title>Massive genome expansion in bonnet fungi (Mycena s.s.) driven by repeated elements and novel gene families across ecological guilds.</title>
        <authorList>
            <consortium name="Lawrence Berkeley National Laboratory"/>
            <person name="Harder C.B."/>
            <person name="Miyauchi S."/>
            <person name="Viragh M."/>
            <person name="Kuo A."/>
            <person name="Thoen E."/>
            <person name="Andreopoulos B."/>
            <person name="Lu D."/>
            <person name="Skrede I."/>
            <person name="Drula E."/>
            <person name="Henrissat B."/>
            <person name="Morin E."/>
            <person name="Kohler A."/>
            <person name="Barry K."/>
            <person name="LaButti K."/>
            <person name="Morin E."/>
            <person name="Salamov A."/>
            <person name="Lipzen A."/>
            <person name="Mereny Z."/>
            <person name="Hegedus B."/>
            <person name="Baldrian P."/>
            <person name="Stursova M."/>
            <person name="Weitz H."/>
            <person name="Taylor A."/>
            <person name="Grigoriev I.V."/>
            <person name="Nagy L.G."/>
            <person name="Martin F."/>
            <person name="Kauserud H."/>
        </authorList>
    </citation>
    <scope>NUCLEOTIDE SEQUENCE</scope>
    <source>
        <strain evidence="1">CBHHK182m</strain>
    </source>
</reference>
<evidence type="ECO:0000313" key="2">
    <source>
        <dbReference type="Proteomes" id="UP001215598"/>
    </source>
</evidence>
<gene>
    <name evidence="1" type="ORF">B0H16DRAFT_822617</name>
</gene>
<organism evidence="1 2">
    <name type="scientific">Mycena metata</name>
    <dbReference type="NCBI Taxonomy" id="1033252"/>
    <lineage>
        <taxon>Eukaryota</taxon>
        <taxon>Fungi</taxon>
        <taxon>Dikarya</taxon>
        <taxon>Basidiomycota</taxon>
        <taxon>Agaricomycotina</taxon>
        <taxon>Agaricomycetes</taxon>
        <taxon>Agaricomycetidae</taxon>
        <taxon>Agaricales</taxon>
        <taxon>Marasmiineae</taxon>
        <taxon>Mycenaceae</taxon>
        <taxon>Mycena</taxon>
    </lineage>
</organism>
<proteinExistence type="predicted"/>